<feature type="transmembrane region" description="Helical" evidence="1">
    <location>
        <begin position="205"/>
        <end position="226"/>
    </location>
</feature>
<sequence>MWRPWRECPQLMGVLGLVVVAGQRGPMTVAALAWLGWRSWRGRELRPLLVFLMALVLLNVSVGAVKLGTGRVGPGRADVIGSGELFRGGDVFPSGHTANSVVIWGTFAYLASRHRRVAVVVAVVVAGVVGLTTVYLGTHWFSDALGGWAAGGLVLLVLPWCEPLVGRVSVWCGRFGGRLVAGCGGWPFPVVAILVPACRRGCMRWCGVGGVVGVVGVGFRCWVWNVRGPPGGFWYVVYVLRCVVGWGWVWWGRCLVDGVGLWLFMC</sequence>
<keyword evidence="1" id="KW-0812">Transmembrane</keyword>
<evidence type="ECO:0000259" key="2">
    <source>
        <dbReference type="SMART" id="SM00014"/>
    </source>
</evidence>
<keyword evidence="1" id="KW-1133">Transmembrane helix</keyword>
<keyword evidence="1" id="KW-0472">Membrane</keyword>
<dbReference type="InterPro" id="IPR000326">
    <property type="entry name" value="PAP2/HPO"/>
</dbReference>
<feature type="domain" description="Phosphatidic acid phosphatase type 2/haloperoxidase" evidence="2">
    <location>
        <begin position="48"/>
        <end position="159"/>
    </location>
</feature>
<gene>
    <name evidence="3" type="ORF">EOT10_40015</name>
</gene>
<dbReference type="EMBL" id="RZYA01000036">
    <property type="protein sequence ID" value="RVU15022.1"/>
    <property type="molecule type" value="Genomic_DNA"/>
</dbReference>
<dbReference type="SMART" id="SM00014">
    <property type="entry name" value="acidPPc"/>
    <property type="match status" value="1"/>
</dbReference>
<organism evidence="3 4">
    <name type="scientific">Streptomyces antnestii</name>
    <dbReference type="NCBI Taxonomy" id="2494256"/>
    <lineage>
        <taxon>Bacteria</taxon>
        <taxon>Bacillati</taxon>
        <taxon>Actinomycetota</taxon>
        <taxon>Actinomycetes</taxon>
        <taxon>Kitasatosporales</taxon>
        <taxon>Streptomycetaceae</taxon>
        <taxon>Streptomyces</taxon>
    </lineage>
</organism>
<feature type="transmembrane region" description="Helical" evidence="1">
    <location>
        <begin position="144"/>
        <end position="161"/>
    </location>
</feature>
<dbReference type="SUPFAM" id="SSF48317">
    <property type="entry name" value="Acid phosphatase/Vanadium-dependent haloperoxidase"/>
    <property type="match status" value="1"/>
</dbReference>
<dbReference type="Proteomes" id="UP000283128">
    <property type="component" value="Unassembled WGS sequence"/>
</dbReference>
<feature type="transmembrane region" description="Helical" evidence="1">
    <location>
        <begin position="117"/>
        <end position="138"/>
    </location>
</feature>
<keyword evidence="4" id="KW-1185">Reference proteome</keyword>
<dbReference type="InterPro" id="IPR036938">
    <property type="entry name" value="PAP2/HPO_sf"/>
</dbReference>
<name>A0A437NYC3_9ACTN</name>
<dbReference type="Gene3D" id="1.20.144.10">
    <property type="entry name" value="Phosphatidic acid phosphatase type 2/haloperoxidase"/>
    <property type="match status" value="1"/>
</dbReference>
<dbReference type="Pfam" id="PF01569">
    <property type="entry name" value="PAP2"/>
    <property type="match status" value="1"/>
</dbReference>
<feature type="transmembrane region" description="Helical" evidence="1">
    <location>
        <begin position="47"/>
        <end position="65"/>
    </location>
</feature>
<feature type="transmembrane region" description="Helical" evidence="1">
    <location>
        <begin position="12"/>
        <end position="35"/>
    </location>
</feature>
<reference evidence="3 4" key="1">
    <citation type="submission" date="2019-01" db="EMBL/GenBank/DDBJ databases">
        <title>Genome sequences of Streptomyces and Rhizobium isolates collected from root and soil.</title>
        <authorList>
            <person name="Chhettri S."/>
            <person name="Sevigny J.L."/>
            <person name="Sen A."/>
            <person name="Ennis N."/>
            <person name="Tisa L."/>
        </authorList>
    </citation>
    <scope>NUCLEOTIDE SEQUENCE [LARGE SCALE GENOMIC DNA]</scope>
    <source>
        <strain evidence="3 4">San01</strain>
    </source>
</reference>
<dbReference type="OrthoDB" id="5289372at2"/>
<comment type="caution">
    <text evidence="3">The sequence shown here is derived from an EMBL/GenBank/DDBJ whole genome shotgun (WGS) entry which is preliminary data.</text>
</comment>
<proteinExistence type="predicted"/>
<evidence type="ECO:0000313" key="3">
    <source>
        <dbReference type="EMBL" id="RVU15022.1"/>
    </source>
</evidence>
<evidence type="ECO:0000313" key="4">
    <source>
        <dbReference type="Proteomes" id="UP000283128"/>
    </source>
</evidence>
<feature type="transmembrane region" description="Helical" evidence="1">
    <location>
        <begin position="232"/>
        <end position="251"/>
    </location>
</feature>
<protein>
    <submittedName>
        <fullName evidence="3">Phosphatase PAP2 family protein</fullName>
    </submittedName>
</protein>
<dbReference type="AlphaFoldDB" id="A0A437NYC3"/>
<evidence type="ECO:0000256" key="1">
    <source>
        <dbReference type="SAM" id="Phobius"/>
    </source>
</evidence>
<accession>A0A437NYC3</accession>